<comment type="caution">
    <text evidence="1">The sequence shown here is derived from an EMBL/GenBank/DDBJ whole genome shotgun (WGS) entry which is preliminary data.</text>
</comment>
<sequence>MSSSSAFISVMSGFFSLLPDLLPMIMPSDVQITRASDLEAQRDGKDAAMIRQGAVIGKSDRMCATVLIAKPHCSSAVHHHGEQETIIYAASGKGMVLCHGAIWSFPRIPKSFDISLILVTSAGADEEPKRHELSAGDFAFIPPWTEHQEINQTDENVVWVLIRSGPEPVVVYLTGWGGDEAKADAIP</sequence>
<keyword evidence="2" id="KW-1185">Reference proteome</keyword>
<name>A0ACB9Z881_9PEZI</name>
<evidence type="ECO:0000313" key="1">
    <source>
        <dbReference type="EMBL" id="KAI4867672.1"/>
    </source>
</evidence>
<evidence type="ECO:0000313" key="2">
    <source>
        <dbReference type="Proteomes" id="UP001497700"/>
    </source>
</evidence>
<dbReference type="Proteomes" id="UP001497700">
    <property type="component" value="Unassembled WGS sequence"/>
</dbReference>
<reference evidence="1 2" key="1">
    <citation type="journal article" date="2022" name="New Phytol.">
        <title>Ecological generalism drives hyperdiversity of secondary metabolite gene clusters in xylarialean endophytes.</title>
        <authorList>
            <person name="Franco M.E.E."/>
            <person name="Wisecaver J.H."/>
            <person name="Arnold A.E."/>
            <person name="Ju Y.M."/>
            <person name="Slot J.C."/>
            <person name="Ahrendt S."/>
            <person name="Moore L.P."/>
            <person name="Eastman K.E."/>
            <person name="Scott K."/>
            <person name="Konkel Z."/>
            <person name="Mondo S.J."/>
            <person name="Kuo A."/>
            <person name="Hayes R.D."/>
            <person name="Haridas S."/>
            <person name="Andreopoulos B."/>
            <person name="Riley R."/>
            <person name="LaButti K."/>
            <person name="Pangilinan J."/>
            <person name="Lipzen A."/>
            <person name="Amirebrahimi M."/>
            <person name="Yan J."/>
            <person name="Adam C."/>
            <person name="Keymanesh K."/>
            <person name="Ng V."/>
            <person name="Louie K."/>
            <person name="Northen T."/>
            <person name="Drula E."/>
            <person name="Henrissat B."/>
            <person name="Hsieh H.M."/>
            <person name="Youens-Clark K."/>
            <person name="Lutzoni F."/>
            <person name="Miadlikowska J."/>
            <person name="Eastwood D.C."/>
            <person name="Hamelin R.C."/>
            <person name="Grigoriev I.V."/>
            <person name="U'Ren J.M."/>
        </authorList>
    </citation>
    <scope>NUCLEOTIDE SEQUENCE [LARGE SCALE GENOMIC DNA]</scope>
    <source>
        <strain evidence="1 2">CBS 119005</strain>
    </source>
</reference>
<proteinExistence type="predicted"/>
<dbReference type="EMBL" id="MU393445">
    <property type="protein sequence ID" value="KAI4867672.1"/>
    <property type="molecule type" value="Genomic_DNA"/>
</dbReference>
<gene>
    <name evidence="1" type="ORF">F4820DRAFT_445908</name>
</gene>
<organism evidence="1 2">
    <name type="scientific">Hypoxylon rubiginosum</name>
    <dbReference type="NCBI Taxonomy" id="110542"/>
    <lineage>
        <taxon>Eukaryota</taxon>
        <taxon>Fungi</taxon>
        <taxon>Dikarya</taxon>
        <taxon>Ascomycota</taxon>
        <taxon>Pezizomycotina</taxon>
        <taxon>Sordariomycetes</taxon>
        <taxon>Xylariomycetidae</taxon>
        <taxon>Xylariales</taxon>
        <taxon>Hypoxylaceae</taxon>
        <taxon>Hypoxylon</taxon>
    </lineage>
</organism>
<accession>A0ACB9Z881</accession>
<protein>
    <submittedName>
        <fullName evidence="1">RmlC-like cupin</fullName>
    </submittedName>
</protein>